<dbReference type="GO" id="GO:0046872">
    <property type="term" value="F:metal ion binding"/>
    <property type="evidence" value="ECO:0007669"/>
    <property type="project" value="UniProtKB-KW"/>
</dbReference>
<dbReference type="OrthoDB" id="2613830at2"/>
<sequence length="387" mass="42162">MTTNTGAPDGAPPLGPPARAAARRGVPSARRVDHLAFTVPDLDRAIDFTVRVLGGELVYRLPSLAHDDDWMREHLDVHPRADTEIALVRLGPTTNLELFVYRSPDHRDVPPRPNDLGSVHFALRVTDVDSAVAALRERGPWHPYGPVRTVPEGLPGAGMRWVRVTTPWGMPLELRSVPGSLPYERQTSARRFLPGSTWHNGADGSGAAAALPGARGVDHLAWTVADLDEAERFFTEVLGAERLYRTTADLTDPESAAALGVPQGGTLHQVALRMGPTDNVELNCFHDSSGARRRWPRNSDVGGNHLALYVDHVDEAAAYLAAQPGCTVLGAPETIPQGPLAGDRWVYVRTGIGLYIEVVHMPDGSLPYERGTTARRRAADGERWWSR</sequence>
<proteinExistence type="predicted"/>
<dbReference type="GO" id="GO:0046491">
    <property type="term" value="P:L-methylmalonyl-CoA metabolic process"/>
    <property type="evidence" value="ECO:0007669"/>
    <property type="project" value="TreeGrafter"/>
</dbReference>
<dbReference type="InterPro" id="IPR029068">
    <property type="entry name" value="Glyas_Bleomycin-R_OHBP_Dase"/>
</dbReference>
<dbReference type="InterPro" id="IPR051785">
    <property type="entry name" value="MMCE/EMCE_epimerase"/>
</dbReference>
<dbReference type="InterPro" id="IPR037523">
    <property type="entry name" value="VOC_core"/>
</dbReference>
<feature type="domain" description="VOC" evidence="3">
    <location>
        <begin position="31"/>
        <end position="177"/>
    </location>
</feature>
<gene>
    <name evidence="4" type="ORF">SCNRRL3882_1310</name>
</gene>
<dbReference type="EMBL" id="LT963352">
    <property type="protein sequence ID" value="SOR77841.1"/>
    <property type="molecule type" value="Genomic_DNA"/>
</dbReference>
<dbReference type="SUPFAM" id="SSF54593">
    <property type="entry name" value="Glyoxalase/Bleomycin resistance protein/Dihydroxybiphenyl dioxygenase"/>
    <property type="match status" value="2"/>
</dbReference>
<dbReference type="PANTHER" id="PTHR43048:SF6">
    <property type="entry name" value="BLR8189 PROTEIN"/>
    <property type="match status" value="1"/>
</dbReference>
<feature type="compositionally biased region" description="Low complexity" evidence="2">
    <location>
        <begin position="17"/>
        <end position="26"/>
    </location>
</feature>
<dbReference type="Gene3D" id="3.10.180.10">
    <property type="entry name" value="2,3-Dihydroxybiphenyl 1,2-Dioxygenase, domain 1"/>
    <property type="match status" value="2"/>
</dbReference>
<evidence type="ECO:0000259" key="3">
    <source>
        <dbReference type="PROSITE" id="PS51819"/>
    </source>
</evidence>
<dbReference type="PANTHER" id="PTHR43048">
    <property type="entry name" value="METHYLMALONYL-COA EPIMERASE"/>
    <property type="match status" value="1"/>
</dbReference>
<dbReference type="InterPro" id="IPR004360">
    <property type="entry name" value="Glyas_Fos-R_dOase_dom"/>
</dbReference>
<keyword evidence="5" id="KW-1185">Reference proteome</keyword>
<dbReference type="RefSeq" id="WP_010034422.1">
    <property type="nucleotide sequence ID" value="NZ_LT962942.1"/>
</dbReference>
<name>A0A2N9B3B8_STRCX</name>
<protein>
    <submittedName>
        <fullName evidence="4">Putative lyase</fullName>
    </submittedName>
</protein>
<evidence type="ECO:0000313" key="4">
    <source>
        <dbReference type="EMBL" id="SOR77841.1"/>
    </source>
</evidence>
<dbReference type="Proteomes" id="UP000235464">
    <property type="component" value="Chromosome I"/>
</dbReference>
<keyword evidence="1" id="KW-0479">Metal-binding</keyword>
<dbReference type="GO" id="GO:0016829">
    <property type="term" value="F:lyase activity"/>
    <property type="evidence" value="ECO:0007669"/>
    <property type="project" value="UniProtKB-KW"/>
</dbReference>
<evidence type="ECO:0000313" key="5">
    <source>
        <dbReference type="Proteomes" id="UP000235464"/>
    </source>
</evidence>
<dbReference type="PROSITE" id="PS51819">
    <property type="entry name" value="VOC"/>
    <property type="match status" value="2"/>
</dbReference>
<organism evidence="4 5">
    <name type="scientific">Streptomyces chartreusis NRRL 3882</name>
    <dbReference type="NCBI Taxonomy" id="1079985"/>
    <lineage>
        <taxon>Bacteria</taxon>
        <taxon>Bacillati</taxon>
        <taxon>Actinomycetota</taxon>
        <taxon>Actinomycetes</taxon>
        <taxon>Kitasatosporales</taxon>
        <taxon>Streptomycetaceae</taxon>
        <taxon>Streptomyces</taxon>
    </lineage>
</organism>
<evidence type="ECO:0000256" key="1">
    <source>
        <dbReference type="ARBA" id="ARBA00022723"/>
    </source>
</evidence>
<feature type="domain" description="VOC" evidence="3">
    <location>
        <begin position="216"/>
        <end position="361"/>
    </location>
</feature>
<reference evidence="5" key="1">
    <citation type="submission" date="2017-11" db="EMBL/GenBank/DDBJ databases">
        <authorList>
            <person name="Wibberg D."/>
        </authorList>
    </citation>
    <scope>NUCLEOTIDE SEQUENCE [LARGE SCALE GENOMIC DNA]</scope>
</reference>
<dbReference type="GO" id="GO:0004493">
    <property type="term" value="F:methylmalonyl-CoA epimerase activity"/>
    <property type="evidence" value="ECO:0007669"/>
    <property type="project" value="TreeGrafter"/>
</dbReference>
<accession>A0A2N9B3B8</accession>
<evidence type="ECO:0000256" key="2">
    <source>
        <dbReference type="SAM" id="MobiDB-lite"/>
    </source>
</evidence>
<dbReference type="AlphaFoldDB" id="A0A2N9B3B8"/>
<keyword evidence="4" id="KW-0456">Lyase</keyword>
<dbReference type="Pfam" id="PF00903">
    <property type="entry name" value="Glyoxalase"/>
    <property type="match status" value="2"/>
</dbReference>
<feature type="region of interest" description="Disordered" evidence="2">
    <location>
        <begin position="1"/>
        <end position="26"/>
    </location>
</feature>